<dbReference type="AlphaFoldDB" id="A0A0L0C3R4"/>
<evidence type="ECO:0000313" key="7">
    <source>
        <dbReference type="Proteomes" id="UP000037069"/>
    </source>
</evidence>
<dbReference type="Proteomes" id="UP000037069">
    <property type="component" value="Unassembled WGS sequence"/>
</dbReference>
<reference evidence="6 7" key="1">
    <citation type="journal article" date="2015" name="Nat. Commun.">
        <title>Lucilia cuprina genome unlocks parasitic fly biology to underpin future interventions.</title>
        <authorList>
            <person name="Anstead C.A."/>
            <person name="Korhonen P.K."/>
            <person name="Young N.D."/>
            <person name="Hall R.S."/>
            <person name="Jex A.R."/>
            <person name="Murali S.C."/>
            <person name="Hughes D.S."/>
            <person name="Lee S.F."/>
            <person name="Perry T."/>
            <person name="Stroehlein A.J."/>
            <person name="Ansell B.R."/>
            <person name="Breugelmans B."/>
            <person name="Hofmann A."/>
            <person name="Qu J."/>
            <person name="Dugan S."/>
            <person name="Lee S.L."/>
            <person name="Chao H."/>
            <person name="Dinh H."/>
            <person name="Han Y."/>
            <person name="Doddapaneni H.V."/>
            <person name="Worley K.C."/>
            <person name="Muzny D.M."/>
            <person name="Ioannidis P."/>
            <person name="Waterhouse R.M."/>
            <person name="Zdobnov E.M."/>
            <person name="James P.J."/>
            <person name="Bagnall N.H."/>
            <person name="Kotze A.C."/>
            <person name="Gibbs R.A."/>
            <person name="Richards S."/>
            <person name="Batterham P."/>
            <person name="Gasser R.B."/>
        </authorList>
    </citation>
    <scope>NUCLEOTIDE SEQUENCE [LARGE SCALE GENOMIC DNA]</scope>
    <source>
        <strain evidence="6 7">LS</strain>
        <tissue evidence="6">Full body</tissue>
    </source>
</reference>
<accession>A0A0L0C3R4</accession>
<dbReference type="GO" id="GO:0005829">
    <property type="term" value="C:cytosol"/>
    <property type="evidence" value="ECO:0007669"/>
    <property type="project" value="InterPro"/>
</dbReference>
<evidence type="ECO:0000256" key="1">
    <source>
        <dbReference type="ARBA" id="ARBA00006641"/>
    </source>
</evidence>
<keyword evidence="3" id="KW-0645">Protease</keyword>
<dbReference type="InterPro" id="IPR036440">
    <property type="entry name" value="Peptidase_C15-like_sf"/>
</dbReference>
<dbReference type="GO" id="GO:0006508">
    <property type="term" value="P:proteolysis"/>
    <property type="evidence" value="ECO:0007669"/>
    <property type="project" value="UniProtKB-KW"/>
</dbReference>
<evidence type="ECO:0008006" key="8">
    <source>
        <dbReference type="Google" id="ProtNLM"/>
    </source>
</evidence>
<dbReference type="Pfam" id="PF01470">
    <property type="entry name" value="Peptidase_C15"/>
    <property type="match status" value="1"/>
</dbReference>
<dbReference type="PANTHER" id="PTHR23402">
    <property type="entry name" value="PROTEASE FAMILY C15 PYROGLUTAMYL-PEPTIDASE I-RELATED"/>
    <property type="match status" value="1"/>
</dbReference>
<dbReference type="Gene3D" id="3.40.630.20">
    <property type="entry name" value="Peptidase C15, pyroglutamyl peptidase I-like"/>
    <property type="match status" value="1"/>
</dbReference>
<name>A0A0L0C3R4_LUCCU</name>
<comment type="caution">
    <text evidence="6">The sequence shown here is derived from an EMBL/GenBank/DDBJ whole genome shotgun (WGS) entry which is preliminary data.</text>
</comment>
<dbReference type="GO" id="GO:0016920">
    <property type="term" value="F:pyroglutamyl-peptidase activity"/>
    <property type="evidence" value="ECO:0007669"/>
    <property type="project" value="InterPro"/>
</dbReference>
<dbReference type="InterPro" id="IPR016125">
    <property type="entry name" value="Peptidase_C15-like"/>
</dbReference>
<organism evidence="6 7">
    <name type="scientific">Lucilia cuprina</name>
    <name type="common">Green bottle fly</name>
    <name type="synonym">Australian sheep blowfly</name>
    <dbReference type="NCBI Taxonomy" id="7375"/>
    <lineage>
        <taxon>Eukaryota</taxon>
        <taxon>Metazoa</taxon>
        <taxon>Ecdysozoa</taxon>
        <taxon>Arthropoda</taxon>
        <taxon>Hexapoda</taxon>
        <taxon>Insecta</taxon>
        <taxon>Pterygota</taxon>
        <taxon>Neoptera</taxon>
        <taxon>Endopterygota</taxon>
        <taxon>Diptera</taxon>
        <taxon>Brachycera</taxon>
        <taxon>Muscomorpha</taxon>
        <taxon>Oestroidea</taxon>
        <taxon>Calliphoridae</taxon>
        <taxon>Luciliinae</taxon>
        <taxon>Lucilia</taxon>
    </lineage>
</organism>
<dbReference type="OMA" id="KLAYNHK"/>
<dbReference type="SUPFAM" id="SSF53182">
    <property type="entry name" value="Pyrrolidone carboxyl peptidase (pyroglutamate aminopeptidase)"/>
    <property type="match status" value="1"/>
</dbReference>
<evidence type="ECO:0000256" key="3">
    <source>
        <dbReference type="ARBA" id="ARBA00022670"/>
    </source>
</evidence>
<keyword evidence="2" id="KW-0963">Cytoplasm</keyword>
<dbReference type="STRING" id="7375.A0A0L0C3R4"/>
<dbReference type="CDD" id="cd00501">
    <property type="entry name" value="Peptidase_C15"/>
    <property type="match status" value="1"/>
</dbReference>
<protein>
    <recommendedName>
        <fullName evidence="8">Pyroglutamyl-peptidase 1</fullName>
    </recommendedName>
</protein>
<evidence type="ECO:0000256" key="5">
    <source>
        <dbReference type="ARBA" id="ARBA00022807"/>
    </source>
</evidence>
<keyword evidence="5" id="KW-0788">Thiol protease</keyword>
<evidence type="ECO:0000313" key="6">
    <source>
        <dbReference type="EMBL" id="KNC26925.1"/>
    </source>
</evidence>
<dbReference type="OrthoDB" id="407146at2759"/>
<dbReference type="PANTHER" id="PTHR23402:SF1">
    <property type="entry name" value="PYROGLUTAMYL-PEPTIDASE I"/>
    <property type="match status" value="1"/>
</dbReference>
<keyword evidence="7" id="KW-1185">Reference proteome</keyword>
<proteinExistence type="inferred from homology"/>
<dbReference type="InterPro" id="IPR000816">
    <property type="entry name" value="Peptidase_C15"/>
</dbReference>
<sequence length="234" mass="26448">MQANVKETPQEELEKLVIVTGFGPFIGHEAVNASWEAVRLLPDEIFHQNTAYKLEKLEVPVEYEAVDKAVEDIWSRRPTLVIHCGVHGMATCVNVEKLAYNNNFKRADYAGKHLPDAKACLKNCPAKKSAIFCKLNLKKIIEVISDNCGCTPDYLKDDSKPEESTKIARISKEVGNYLCGYIYLKSLDRDCCRTLFVHVPPLDKPFSAEKLSEVVLKITEECLRQVLEEDFNAQ</sequence>
<dbReference type="EMBL" id="JRES01000945">
    <property type="protein sequence ID" value="KNC26925.1"/>
    <property type="molecule type" value="Genomic_DNA"/>
</dbReference>
<evidence type="ECO:0000256" key="4">
    <source>
        <dbReference type="ARBA" id="ARBA00022801"/>
    </source>
</evidence>
<gene>
    <name evidence="6" type="ORF">FF38_10846</name>
</gene>
<comment type="similarity">
    <text evidence="1">Belongs to the peptidase C15 family.</text>
</comment>
<keyword evidence="4" id="KW-0378">Hydrolase</keyword>
<evidence type="ECO:0000256" key="2">
    <source>
        <dbReference type="ARBA" id="ARBA00022490"/>
    </source>
</evidence>